<dbReference type="OrthoDB" id="2958217at2759"/>
<dbReference type="Pfam" id="PF06985">
    <property type="entry name" value="HET"/>
    <property type="match status" value="1"/>
</dbReference>
<organism evidence="3 4">
    <name type="scientific">Gomphillus americanus</name>
    <dbReference type="NCBI Taxonomy" id="1940652"/>
    <lineage>
        <taxon>Eukaryota</taxon>
        <taxon>Fungi</taxon>
        <taxon>Dikarya</taxon>
        <taxon>Ascomycota</taxon>
        <taxon>Pezizomycotina</taxon>
        <taxon>Lecanoromycetes</taxon>
        <taxon>OSLEUM clade</taxon>
        <taxon>Ostropomycetidae</taxon>
        <taxon>Ostropales</taxon>
        <taxon>Graphidaceae</taxon>
        <taxon>Gomphilloideae</taxon>
        <taxon>Gomphillus</taxon>
    </lineage>
</organism>
<evidence type="ECO:0000259" key="2">
    <source>
        <dbReference type="PROSITE" id="PS00028"/>
    </source>
</evidence>
<comment type="caution">
    <text evidence="3">The sequence shown here is derived from an EMBL/GenBank/DDBJ whole genome shotgun (WGS) entry which is preliminary data.</text>
</comment>
<protein>
    <recommendedName>
        <fullName evidence="2">C2H2-type domain-containing protein</fullName>
    </recommendedName>
</protein>
<sequence>MPGNDEASATERTQRAAAMIPKNNIPRQAATTPNTSTTPISNDPVYPSAGGLNWPVQLSNNQFQAYTQQEYSLPHQHALQNQGQIQPPSQFNQQQLGRQQQYAHPSTTHVSPYPNTPYPNTPYPSNYTPQAQMSSVGYAPMTQPADPAVLDPSLFQGHSRNSSGLSTSETARRPPKVPKHGRKSSKQGPTLDRTNRVQKTPQRSPVSAHSRCLNISSMPGDINRRLHFWMADKALFPDGQEPTLPWPDLVEFVKSSEATIIKSESMSRDPSAIERVPRGVSSIQDELGLSPDEIQAERREIARLFRGYQKEFRPKESQNEFKFKCTLGCPWSHETKSNWERHERTHYPQEIWICCHDDCLDKSSRTRVSFRKDLARRHHTDHHQRQGDPDLTNRQLDELKIRVTDSLFPRGCVFHACQKTFTSFDERSVHMENHLKSSDALRRDLIRRYYSNDSVQAESDHDGEHDVDDPRPGLHGSNRGITEPYDDDEDDDDEDDDDDDDTEAGTGGIGTKHHNNDRDDGTGAGGTGSNQWGTFGGASGPGYYNTTTYQQQDHSPMSTNTPGYNYACNFDTFGGSGHIPAIDKRPWKTTTSLRLQLLPQVFARGIAQTPIVLKKIQLQAALMLDLSSVKKTQIINILRREIAMMAGALPVSSGPSIKRFPHLTAMTKLLPGLTKTASRFDMSCIAKQNQAILKFAGFRKDLLSQELEDPGGEDHGEPADPLHDRLTHFEGGHIYRCLPIRSSMTPIRPSRLVHVGTKNKPILHLDTSEVLPSHVDYCSLSHCWDDGYGLCLSKGNVTSLRQSIPADGLTQTFHVAINIARERGLEYLWIDTLCIIQDSDEDIQAEVPRITQIHASAMFAIVITSVAYDGEAQQCDESASDDNVDFDEKSEEQSIPETPGLTLDDTIETKPSQSNGVIQKEDVPVEIVRQVPERRGSHQLESFLAEGSKRSFFSPLPAWDKIGLGQSLSPVPPSPILNLDKQVDDLEGISPNKQPSRVVHYLDKWRFRWQKLTAQPVALSSAASVTTTSPVSSISDRSARSEKKGHSVFVLPVSFEKLFRGFRSGHTREPDIGDDSSQSDG</sequence>
<dbReference type="InterPro" id="IPR010730">
    <property type="entry name" value="HET"/>
</dbReference>
<feature type="region of interest" description="Disordered" evidence="1">
    <location>
        <begin position="1"/>
        <end position="53"/>
    </location>
</feature>
<gene>
    <name evidence="3" type="ORF">GOMPHAMPRED_006903</name>
</gene>
<evidence type="ECO:0000313" key="3">
    <source>
        <dbReference type="EMBL" id="CAF9909922.1"/>
    </source>
</evidence>
<accession>A0A8H3I098</accession>
<name>A0A8H3I098_9LECA</name>
<feature type="compositionally biased region" description="Basic and acidic residues" evidence="1">
    <location>
        <begin position="458"/>
        <end position="472"/>
    </location>
</feature>
<dbReference type="InterPro" id="IPR013087">
    <property type="entry name" value="Znf_C2H2_type"/>
</dbReference>
<feature type="compositionally biased region" description="Acidic residues" evidence="1">
    <location>
        <begin position="878"/>
        <end position="890"/>
    </location>
</feature>
<feature type="compositionally biased region" description="Basic residues" evidence="1">
    <location>
        <begin position="173"/>
        <end position="185"/>
    </location>
</feature>
<dbReference type="SMART" id="SM00355">
    <property type="entry name" value="ZnF_C2H2"/>
    <property type="match status" value="2"/>
</dbReference>
<feature type="compositionally biased region" description="Polar residues" evidence="1">
    <location>
        <begin position="197"/>
        <end position="209"/>
    </location>
</feature>
<feature type="compositionally biased region" description="Low complexity" evidence="1">
    <location>
        <begin position="29"/>
        <end position="42"/>
    </location>
</feature>
<feature type="region of interest" description="Disordered" evidence="1">
    <location>
        <begin position="454"/>
        <end position="534"/>
    </location>
</feature>
<reference evidence="3" key="1">
    <citation type="submission" date="2021-03" db="EMBL/GenBank/DDBJ databases">
        <authorList>
            <person name="Tagirdzhanova G."/>
        </authorList>
    </citation>
    <scope>NUCLEOTIDE SEQUENCE</scope>
</reference>
<feature type="compositionally biased region" description="Acidic residues" evidence="1">
    <location>
        <begin position="484"/>
        <end position="503"/>
    </location>
</feature>
<feature type="domain" description="C2H2-type" evidence="2">
    <location>
        <begin position="412"/>
        <end position="434"/>
    </location>
</feature>
<dbReference type="AlphaFoldDB" id="A0A8H3I098"/>
<dbReference type="PANTHER" id="PTHR33112">
    <property type="entry name" value="DOMAIN PROTEIN, PUTATIVE-RELATED"/>
    <property type="match status" value="1"/>
</dbReference>
<dbReference type="PANTHER" id="PTHR33112:SF16">
    <property type="entry name" value="HETEROKARYON INCOMPATIBILITY DOMAIN-CONTAINING PROTEIN"/>
    <property type="match status" value="1"/>
</dbReference>
<feature type="compositionally biased region" description="Polar residues" evidence="1">
    <location>
        <begin position="156"/>
        <end position="169"/>
    </location>
</feature>
<proteinExistence type="predicted"/>
<dbReference type="EMBL" id="CAJPDQ010000005">
    <property type="protein sequence ID" value="CAF9909922.1"/>
    <property type="molecule type" value="Genomic_DNA"/>
</dbReference>
<evidence type="ECO:0000313" key="4">
    <source>
        <dbReference type="Proteomes" id="UP000664169"/>
    </source>
</evidence>
<feature type="compositionally biased region" description="Gly residues" evidence="1">
    <location>
        <begin position="522"/>
        <end position="534"/>
    </location>
</feature>
<dbReference type="PROSITE" id="PS00028">
    <property type="entry name" value="ZINC_FINGER_C2H2_1"/>
    <property type="match status" value="1"/>
</dbReference>
<evidence type="ECO:0000256" key="1">
    <source>
        <dbReference type="SAM" id="MobiDB-lite"/>
    </source>
</evidence>
<dbReference type="Proteomes" id="UP000664169">
    <property type="component" value="Unassembled WGS sequence"/>
</dbReference>
<keyword evidence="4" id="KW-1185">Reference proteome</keyword>
<feature type="compositionally biased region" description="Low complexity" evidence="1">
    <location>
        <begin position="82"/>
        <end position="101"/>
    </location>
</feature>
<feature type="region of interest" description="Disordered" evidence="1">
    <location>
        <begin position="874"/>
        <end position="903"/>
    </location>
</feature>
<feature type="region of interest" description="Disordered" evidence="1">
    <location>
        <begin position="78"/>
        <end position="209"/>
    </location>
</feature>